<protein>
    <submittedName>
        <fullName evidence="2">Uncharacterized protein</fullName>
    </submittedName>
</protein>
<gene>
    <name evidence="2" type="ORF">E2C01_052306</name>
</gene>
<sequence>MFALFPHVHIYVFIAYFVYFHSPADKFKSDVILFLFSHSVISCLSRLTYLHTLSLSLYLIYTHNIDFSYLHLKHVSLLLIHTLSLSLHLPSIYNLVLSTSQTQFRSFYFINTPYLGLFKSQGSAHSPSSNFALFFHLFHSPVSASSPLSNPLVLPWHSNFIPLTLSFLLRVAPALNSCRKVSLPSVDWSGQSQRTCAALNGENEPFRRKPFTQVHRAREEHQG</sequence>
<reference evidence="2 3" key="1">
    <citation type="submission" date="2019-05" db="EMBL/GenBank/DDBJ databases">
        <title>Another draft genome of Portunus trituberculatus and its Hox gene families provides insights of decapod evolution.</title>
        <authorList>
            <person name="Jeong J.-H."/>
            <person name="Song I."/>
            <person name="Kim S."/>
            <person name="Choi T."/>
            <person name="Kim D."/>
            <person name="Ryu S."/>
            <person name="Kim W."/>
        </authorList>
    </citation>
    <scope>NUCLEOTIDE SEQUENCE [LARGE SCALE GENOMIC DNA]</scope>
    <source>
        <tissue evidence="2">Muscle</tissue>
    </source>
</reference>
<keyword evidence="3" id="KW-1185">Reference proteome</keyword>
<feature type="transmembrane region" description="Helical" evidence="1">
    <location>
        <begin position="31"/>
        <end position="49"/>
    </location>
</feature>
<feature type="transmembrane region" description="Helical" evidence="1">
    <location>
        <begin position="6"/>
        <end position="24"/>
    </location>
</feature>
<evidence type="ECO:0000256" key="1">
    <source>
        <dbReference type="SAM" id="Phobius"/>
    </source>
</evidence>
<name>A0A5B7GMM8_PORTR</name>
<feature type="transmembrane region" description="Helical" evidence="1">
    <location>
        <begin position="75"/>
        <end position="96"/>
    </location>
</feature>
<keyword evidence="1" id="KW-0472">Membrane</keyword>
<evidence type="ECO:0000313" key="2">
    <source>
        <dbReference type="EMBL" id="MPC58308.1"/>
    </source>
</evidence>
<evidence type="ECO:0000313" key="3">
    <source>
        <dbReference type="Proteomes" id="UP000324222"/>
    </source>
</evidence>
<dbReference type="EMBL" id="VSRR010015556">
    <property type="protein sequence ID" value="MPC58308.1"/>
    <property type="molecule type" value="Genomic_DNA"/>
</dbReference>
<keyword evidence="1" id="KW-0812">Transmembrane</keyword>
<proteinExistence type="predicted"/>
<dbReference type="AlphaFoldDB" id="A0A5B7GMM8"/>
<accession>A0A5B7GMM8</accession>
<dbReference type="Proteomes" id="UP000324222">
    <property type="component" value="Unassembled WGS sequence"/>
</dbReference>
<comment type="caution">
    <text evidence="2">The sequence shown here is derived from an EMBL/GenBank/DDBJ whole genome shotgun (WGS) entry which is preliminary data.</text>
</comment>
<keyword evidence="1" id="KW-1133">Transmembrane helix</keyword>
<organism evidence="2 3">
    <name type="scientific">Portunus trituberculatus</name>
    <name type="common">Swimming crab</name>
    <name type="synonym">Neptunus trituberculatus</name>
    <dbReference type="NCBI Taxonomy" id="210409"/>
    <lineage>
        <taxon>Eukaryota</taxon>
        <taxon>Metazoa</taxon>
        <taxon>Ecdysozoa</taxon>
        <taxon>Arthropoda</taxon>
        <taxon>Crustacea</taxon>
        <taxon>Multicrustacea</taxon>
        <taxon>Malacostraca</taxon>
        <taxon>Eumalacostraca</taxon>
        <taxon>Eucarida</taxon>
        <taxon>Decapoda</taxon>
        <taxon>Pleocyemata</taxon>
        <taxon>Brachyura</taxon>
        <taxon>Eubrachyura</taxon>
        <taxon>Portunoidea</taxon>
        <taxon>Portunidae</taxon>
        <taxon>Portuninae</taxon>
        <taxon>Portunus</taxon>
    </lineage>
</organism>